<keyword evidence="9 10" id="KW-0472">Membrane</keyword>
<proteinExistence type="inferred from homology"/>
<keyword evidence="8 10" id="KW-1133">Transmembrane helix</keyword>
<feature type="transmembrane region" description="Helical" evidence="10">
    <location>
        <begin position="158"/>
        <end position="184"/>
    </location>
</feature>
<dbReference type="AlphaFoldDB" id="A0A8D1H7Y5"/>
<keyword evidence="6 10" id="KW-0812">Transmembrane</keyword>
<evidence type="ECO:0000256" key="3">
    <source>
        <dbReference type="ARBA" id="ARBA00008295"/>
    </source>
</evidence>
<feature type="transmembrane region" description="Helical" evidence="10">
    <location>
        <begin position="117"/>
        <end position="138"/>
    </location>
</feature>
<keyword evidence="7" id="KW-0965">Cell junction</keyword>
<evidence type="ECO:0000256" key="7">
    <source>
        <dbReference type="ARBA" id="ARBA00022949"/>
    </source>
</evidence>
<dbReference type="GO" id="GO:0005198">
    <property type="term" value="F:structural molecule activity"/>
    <property type="evidence" value="ECO:0007669"/>
    <property type="project" value="InterPro"/>
</dbReference>
<accession>A0A8D1H7Y5</accession>
<evidence type="ECO:0000256" key="4">
    <source>
        <dbReference type="ARBA" id="ARBA00022427"/>
    </source>
</evidence>
<dbReference type="Ensembl" id="ENSSSCT00045018189.1">
    <property type="protein sequence ID" value="ENSSSCP00045012533.1"/>
    <property type="gene ID" value="ENSSSCG00045010658.1"/>
</dbReference>
<name>A0A8D1H7Y5_PIG</name>
<sequence length="186" mass="20350">ESQGCERVGVCTELMGLISNSFSKDFPSWRSGIYVVSGIINSLGYVKTLVLKAACHSTQVHSCSCWPTPQPQPRRIRAASATYTTALAGQTMVCLVPQVGMRQTWLRNNTRERKKTLVVGTVFNSGLGGLIGAVASAWKLFGILQGFYELLEPKDSFFFFFGCSSFLGLTSSLFSQFLSIVLCFSC</sequence>
<evidence type="ECO:0000256" key="1">
    <source>
        <dbReference type="ARBA" id="ARBA00004435"/>
    </source>
</evidence>
<evidence type="ECO:0000256" key="8">
    <source>
        <dbReference type="ARBA" id="ARBA00022989"/>
    </source>
</evidence>
<dbReference type="GO" id="GO:0005886">
    <property type="term" value="C:plasma membrane"/>
    <property type="evidence" value="ECO:0007669"/>
    <property type="project" value="UniProtKB-SubCell"/>
</dbReference>
<evidence type="ECO:0000256" key="9">
    <source>
        <dbReference type="ARBA" id="ARBA00023136"/>
    </source>
</evidence>
<evidence type="ECO:0000256" key="2">
    <source>
        <dbReference type="ARBA" id="ARBA00004651"/>
    </source>
</evidence>
<dbReference type="InterPro" id="IPR006187">
    <property type="entry name" value="Claudin"/>
</dbReference>
<keyword evidence="5" id="KW-1003">Cell membrane</keyword>
<evidence type="ECO:0000256" key="6">
    <source>
        <dbReference type="ARBA" id="ARBA00022692"/>
    </source>
</evidence>
<keyword evidence="4" id="KW-0796">Tight junction</keyword>
<evidence type="ECO:0000313" key="12">
    <source>
        <dbReference type="Proteomes" id="UP000694728"/>
    </source>
</evidence>
<evidence type="ECO:0000256" key="10">
    <source>
        <dbReference type="SAM" id="Phobius"/>
    </source>
</evidence>
<evidence type="ECO:0000256" key="5">
    <source>
        <dbReference type="ARBA" id="ARBA00022475"/>
    </source>
</evidence>
<reference evidence="11" key="1">
    <citation type="submission" date="2025-08" db="UniProtKB">
        <authorList>
            <consortium name="Ensembl"/>
        </authorList>
    </citation>
    <scope>IDENTIFICATION</scope>
</reference>
<comment type="similarity">
    <text evidence="3">Belongs to the claudin family.</text>
</comment>
<dbReference type="GO" id="GO:0005923">
    <property type="term" value="C:bicellular tight junction"/>
    <property type="evidence" value="ECO:0007669"/>
    <property type="project" value="UniProtKB-SubCell"/>
</dbReference>
<evidence type="ECO:0000313" key="11">
    <source>
        <dbReference type="Ensembl" id="ENSSSCP00045012533.1"/>
    </source>
</evidence>
<dbReference type="Proteomes" id="UP000694728">
    <property type="component" value="Unplaced"/>
</dbReference>
<dbReference type="Gene3D" id="1.20.140.150">
    <property type="match status" value="1"/>
</dbReference>
<organism evidence="11 12">
    <name type="scientific">Sus scrofa</name>
    <name type="common">Pig</name>
    <dbReference type="NCBI Taxonomy" id="9823"/>
    <lineage>
        <taxon>Eukaryota</taxon>
        <taxon>Metazoa</taxon>
        <taxon>Chordata</taxon>
        <taxon>Craniata</taxon>
        <taxon>Vertebrata</taxon>
        <taxon>Euteleostomi</taxon>
        <taxon>Mammalia</taxon>
        <taxon>Eutheria</taxon>
        <taxon>Laurasiatheria</taxon>
        <taxon>Artiodactyla</taxon>
        <taxon>Suina</taxon>
        <taxon>Suidae</taxon>
        <taxon>Sus</taxon>
    </lineage>
</organism>
<comment type="subcellular location">
    <subcellularLocation>
        <location evidence="1">Cell junction</location>
        <location evidence="1">Tight junction</location>
    </subcellularLocation>
    <subcellularLocation>
        <location evidence="2">Cell membrane</location>
        <topology evidence="2">Multi-pass membrane protein</topology>
    </subcellularLocation>
</comment>
<protein>
    <submittedName>
        <fullName evidence="11">Uncharacterized protein</fullName>
    </submittedName>
</protein>
<dbReference type="PANTHER" id="PTHR12002">
    <property type="entry name" value="CLAUDIN"/>
    <property type="match status" value="1"/>
</dbReference>